<evidence type="ECO:0000313" key="2">
    <source>
        <dbReference type="Ensembl" id="ENSCINP00000031913.1"/>
    </source>
</evidence>
<dbReference type="InterPro" id="IPR039683">
    <property type="entry name" value="Lsm12-like"/>
</dbReference>
<dbReference type="HOGENOM" id="CLU_2114468_0_0_1"/>
<dbReference type="PANTHER" id="PTHR13542">
    <property type="entry name" value="LSM12 HOMOLOG"/>
    <property type="match status" value="1"/>
</dbReference>
<protein>
    <recommendedName>
        <fullName evidence="1">LSM12 LSM domain-containing protein</fullName>
    </recommendedName>
</protein>
<dbReference type="Proteomes" id="UP000008144">
    <property type="component" value="Chromosome 1"/>
</dbReference>
<feature type="domain" description="LSM12 LSM" evidence="1">
    <location>
        <begin position="13"/>
        <end position="71"/>
    </location>
</feature>
<organism evidence="2 3">
    <name type="scientific">Ciona intestinalis</name>
    <name type="common">Transparent sea squirt</name>
    <name type="synonym">Ascidia intestinalis</name>
    <dbReference type="NCBI Taxonomy" id="7719"/>
    <lineage>
        <taxon>Eukaryota</taxon>
        <taxon>Metazoa</taxon>
        <taxon>Chordata</taxon>
        <taxon>Tunicata</taxon>
        <taxon>Ascidiacea</taxon>
        <taxon>Phlebobranchia</taxon>
        <taxon>Cionidae</taxon>
        <taxon>Ciona</taxon>
    </lineage>
</organism>
<reference evidence="2" key="2">
    <citation type="journal article" date="2008" name="Genome Biol.">
        <title>Improved genome assembly and evidence-based global gene model set for the chordate Ciona intestinalis: new insight into intron and operon populations.</title>
        <authorList>
            <person name="Satou Y."/>
            <person name="Mineta K."/>
            <person name="Ogasawara M."/>
            <person name="Sasakura Y."/>
            <person name="Shoguchi E."/>
            <person name="Ueno K."/>
            <person name="Yamada L."/>
            <person name="Matsumoto J."/>
            <person name="Wasserscheid J."/>
            <person name="Dewar K."/>
            <person name="Wiley G.B."/>
            <person name="Macmil S.L."/>
            <person name="Roe B.A."/>
            <person name="Zeller R.W."/>
            <person name="Hastings K.E."/>
            <person name="Lemaire P."/>
            <person name="Lindquist E."/>
            <person name="Endo T."/>
            <person name="Hotta K."/>
            <person name="Inaba K."/>
        </authorList>
    </citation>
    <scope>NUCLEOTIDE SEQUENCE [LARGE SCALE GENOMIC DNA]</scope>
    <source>
        <strain evidence="2">wild type</strain>
    </source>
</reference>
<proteinExistence type="predicted"/>
<dbReference type="GeneTree" id="ENSGT00390000006956"/>
<dbReference type="EMBL" id="EAAA01000322">
    <property type="status" value="NOT_ANNOTATED_CDS"/>
    <property type="molecule type" value="Genomic_DNA"/>
</dbReference>
<dbReference type="InParanoid" id="H2XQH9"/>
<dbReference type="Ensembl" id="ENSCINT00000033874.1">
    <property type="protein sequence ID" value="ENSCINP00000031913.1"/>
    <property type="gene ID" value="ENSCING00000023983.1"/>
</dbReference>
<dbReference type="Pfam" id="PF21166">
    <property type="entry name" value="LSM12_LSM"/>
    <property type="match status" value="1"/>
</dbReference>
<dbReference type="InterPro" id="IPR048478">
    <property type="entry name" value="LSM12_LSM"/>
</dbReference>
<evidence type="ECO:0000313" key="3">
    <source>
        <dbReference type="Proteomes" id="UP000008144"/>
    </source>
</evidence>
<name>H2XQH9_CIOIN</name>
<dbReference type="STRING" id="7719.ENSCINP00000031913"/>
<keyword evidence="3" id="KW-1185">Reference proteome</keyword>
<reference evidence="2" key="4">
    <citation type="submission" date="2025-09" db="UniProtKB">
        <authorList>
            <consortium name="Ensembl"/>
        </authorList>
    </citation>
    <scope>IDENTIFICATION</scope>
</reference>
<dbReference type="AlphaFoldDB" id="H2XQH9"/>
<dbReference type="FunCoup" id="H2XQH9">
    <property type="interactions" value="164"/>
</dbReference>
<evidence type="ECO:0000259" key="1">
    <source>
        <dbReference type="Pfam" id="PF21166"/>
    </source>
</evidence>
<accession>H2XQH9</accession>
<reference evidence="3" key="1">
    <citation type="journal article" date="2002" name="Science">
        <title>The draft genome of Ciona intestinalis: insights into chordate and vertebrate origins.</title>
        <authorList>
            <person name="Dehal P."/>
            <person name="Satou Y."/>
            <person name="Campbell R.K."/>
            <person name="Chapman J."/>
            <person name="Degnan B."/>
            <person name="De Tomaso A."/>
            <person name="Davidson B."/>
            <person name="Di Gregorio A."/>
            <person name="Gelpke M."/>
            <person name="Goodstein D.M."/>
            <person name="Harafuji N."/>
            <person name="Hastings K.E."/>
            <person name="Ho I."/>
            <person name="Hotta K."/>
            <person name="Huang W."/>
            <person name="Kawashima T."/>
            <person name="Lemaire P."/>
            <person name="Martinez D."/>
            <person name="Meinertzhagen I.A."/>
            <person name="Necula S."/>
            <person name="Nonaka M."/>
            <person name="Putnam N."/>
            <person name="Rash S."/>
            <person name="Saiga H."/>
            <person name="Satake M."/>
            <person name="Terry A."/>
            <person name="Yamada L."/>
            <person name="Wang H.G."/>
            <person name="Awazu S."/>
            <person name="Azumi K."/>
            <person name="Boore J."/>
            <person name="Branno M."/>
            <person name="Chin-Bow S."/>
            <person name="DeSantis R."/>
            <person name="Doyle S."/>
            <person name="Francino P."/>
            <person name="Keys D.N."/>
            <person name="Haga S."/>
            <person name="Hayashi H."/>
            <person name="Hino K."/>
            <person name="Imai K.S."/>
            <person name="Inaba K."/>
            <person name="Kano S."/>
            <person name="Kobayashi K."/>
            <person name="Kobayashi M."/>
            <person name="Lee B.I."/>
            <person name="Makabe K.W."/>
            <person name="Manohar C."/>
            <person name="Matassi G."/>
            <person name="Medina M."/>
            <person name="Mochizuki Y."/>
            <person name="Mount S."/>
            <person name="Morishita T."/>
            <person name="Miura S."/>
            <person name="Nakayama A."/>
            <person name="Nishizaka S."/>
            <person name="Nomoto H."/>
            <person name="Ohta F."/>
            <person name="Oishi K."/>
            <person name="Rigoutsos I."/>
            <person name="Sano M."/>
            <person name="Sasaki A."/>
            <person name="Sasakura Y."/>
            <person name="Shoguchi E."/>
            <person name="Shin-i T."/>
            <person name="Spagnuolo A."/>
            <person name="Stainier D."/>
            <person name="Suzuki M.M."/>
            <person name="Tassy O."/>
            <person name="Takatori N."/>
            <person name="Tokuoka M."/>
            <person name="Yagi K."/>
            <person name="Yoshizaki F."/>
            <person name="Wada S."/>
            <person name="Zhang C."/>
            <person name="Hyatt P.D."/>
            <person name="Larimer F."/>
            <person name="Detter C."/>
            <person name="Doggett N."/>
            <person name="Glavina T."/>
            <person name="Hawkins T."/>
            <person name="Richardson P."/>
            <person name="Lucas S."/>
            <person name="Kohara Y."/>
            <person name="Levine M."/>
            <person name="Satoh N."/>
            <person name="Rokhsar D.S."/>
        </authorList>
    </citation>
    <scope>NUCLEOTIDE SEQUENCE [LARGE SCALE GENOMIC DNA]</scope>
</reference>
<sequence length="130" mass="14318">MQITSMAATAPSNDYFYPGSIVKCTTCHEEVIQGEVITFDHDSKILLLKQPSSCGKSDLNNVSMLNLDLVKSVTLIKECDAPLPSLTPLSSSKLYQRFNEEVELKTMLAKARDSGVSTEGINLYLCLKKL</sequence>
<reference evidence="2" key="3">
    <citation type="submission" date="2025-08" db="UniProtKB">
        <authorList>
            <consortium name="Ensembl"/>
        </authorList>
    </citation>
    <scope>IDENTIFICATION</scope>
</reference>
<dbReference type="CDD" id="cd01735">
    <property type="entry name" value="LSm12_N"/>
    <property type="match status" value="1"/>
</dbReference>